<protein>
    <recommendedName>
        <fullName evidence="3">Nudix hydrolase domain-containing protein</fullName>
    </recommendedName>
</protein>
<feature type="domain" description="Nudix hydrolase" evidence="3">
    <location>
        <begin position="8"/>
        <end position="96"/>
    </location>
</feature>
<dbReference type="AlphaFoldDB" id="A0A1G2LS36"/>
<accession>A0A1G2LS36</accession>
<name>A0A1G2LS36_9BACT</name>
<dbReference type="PANTHER" id="PTHR43046">
    <property type="entry name" value="GDP-MANNOSE MANNOSYL HYDROLASE"/>
    <property type="match status" value="1"/>
</dbReference>
<dbReference type="Pfam" id="PF00293">
    <property type="entry name" value="NUDIX"/>
    <property type="match status" value="1"/>
</dbReference>
<dbReference type="GO" id="GO:0016787">
    <property type="term" value="F:hydrolase activity"/>
    <property type="evidence" value="ECO:0007669"/>
    <property type="project" value="UniProtKB-KW"/>
</dbReference>
<comment type="cofactor">
    <cofactor evidence="1">
        <name>Mg(2+)</name>
        <dbReference type="ChEBI" id="CHEBI:18420"/>
    </cofactor>
</comment>
<organism evidence="4 5">
    <name type="scientific">Candidatus Sungbacteria bacterium RIFCSPLOWO2_12_FULL_41_11</name>
    <dbReference type="NCBI Taxonomy" id="1802286"/>
    <lineage>
        <taxon>Bacteria</taxon>
        <taxon>Candidatus Sungiibacteriota</taxon>
    </lineage>
</organism>
<evidence type="ECO:0000313" key="4">
    <source>
        <dbReference type="EMBL" id="OHA14450.1"/>
    </source>
</evidence>
<proteinExistence type="predicted"/>
<dbReference type="Gene3D" id="3.90.79.10">
    <property type="entry name" value="Nucleoside Triphosphate Pyrophosphohydrolase"/>
    <property type="match status" value="1"/>
</dbReference>
<gene>
    <name evidence="4" type="ORF">A3G49_06395</name>
</gene>
<comment type="caution">
    <text evidence="4">The sequence shown here is derived from an EMBL/GenBank/DDBJ whole genome shotgun (WGS) entry which is preliminary data.</text>
</comment>
<dbReference type="PANTHER" id="PTHR43046:SF2">
    <property type="entry name" value="8-OXO-DGTP DIPHOSPHATASE-RELATED"/>
    <property type="match status" value="1"/>
</dbReference>
<reference evidence="4 5" key="1">
    <citation type="journal article" date="2016" name="Nat. Commun.">
        <title>Thousands of microbial genomes shed light on interconnected biogeochemical processes in an aquifer system.</title>
        <authorList>
            <person name="Anantharaman K."/>
            <person name="Brown C.T."/>
            <person name="Hug L.A."/>
            <person name="Sharon I."/>
            <person name="Castelle C.J."/>
            <person name="Probst A.J."/>
            <person name="Thomas B.C."/>
            <person name="Singh A."/>
            <person name="Wilkins M.J."/>
            <person name="Karaoz U."/>
            <person name="Brodie E.L."/>
            <person name="Williams K.H."/>
            <person name="Hubbard S.S."/>
            <person name="Banfield J.F."/>
        </authorList>
    </citation>
    <scope>NUCLEOTIDE SEQUENCE [LARGE SCALE GENOMIC DNA]</scope>
</reference>
<dbReference type="InterPro" id="IPR020084">
    <property type="entry name" value="NUDIX_hydrolase_CS"/>
</dbReference>
<keyword evidence="2" id="KW-0378">Hydrolase</keyword>
<dbReference type="PROSITE" id="PS51462">
    <property type="entry name" value="NUDIX"/>
    <property type="match status" value="1"/>
</dbReference>
<dbReference type="PROSITE" id="PS00893">
    <property type="entry name" value="NUDIX_BOX"/>
    <property type="match status" value="1"/>
</dbReference>
<dbReference type="InterPro" id="IPR015797">
    <property type="entry name" value="NUDIX_hydrolase-like_dom_sf"/>
</dbReference>
<dbReference type="Proteomes" id="UP000177171">
    <property type="component" value="Unassembled WGS sequence"/>
</dbReference>
<dbReference type="InterPro" id="IPR000086">
    <property type="entry name" value="NUDIX_hydrolase_dom"/>
</dbReference>
<evidence type="ECO:0000256" key="2">
    <source>
        <dbReference type="ARBA" id="ARBA00022801"/>
    </source>
</evidence>
<sequence>MESNNEKKEKFYAGGFLYNPQIKSVLLHHRDDKTPIHPNQWGFFGGQNEGSESPKECFIRELKEELGVEVWESEVKVLCDYLNKNRGTWRSILCSK</sequence>
<evidence type="ECO:0000313" key="5">
    <source>
        <dbReference type="Proteomes" id="UP000177171"/>
    </source>
</evidence>
<evidence type="ECO:0000259" key="3">
    <source>
        <dbReference type="PROSITE" id="PS51462"/>
    </source>
</evidence>
<dbReference type="SUPFAM" id="SSF55811">
    <property type="entry name" value="Nudix"/>
    <property type="match status" value="1"/>
</dbReference>
<dbReference type="EMBL" id="MHQY01000007">
    <property type="protein sequence ID" value="OHA14450.1"/>
    <property type="molecule type" value="Genomic_DNA"/>
</dbReference>
<evidence type="ECO:0000256" key="1">
    <source>
        <dbReference type="ARBA" id="ARBA00001946"/>
    </source>
</evidence>